<evidence type="ECO:0000313" key="3">
    <source>
        <dbReference type="Proteomes" id="UP000009145"/>
    </source>
</evidence>
<protein>
    <submittedName>
        <fullName evidence="2">Uncharacterized protein</fullName>
    </submittedName>
</protein>
<sequence length="248" mass="27835" precursor="true">MRHIVGLLMLSWSGLLLAVDAIHTLTLQHRDALQIASQIKTLLPDAASLQVVDNKLILRSDAATFEEVRRLVDALDQPATPIKVSLLLTSKSLPQDQQSDNQSREWSTQSIKQPERSYQVNGLAYQPMRLSLREFTGVSDQLLIAGHRGYAVAEQTRYLPTENGFMARTVLLKNNKVQVDILPAISGYDRQKDTVIQQDILTQISGAQKTWLLLASTSDAPDIEQNVSTYRTSPKQKQFIYLRVDPLN</sequence>
<dbReference type="Proteomes" id="UP000009145">
    <property type="component" value="Chromosome"/>
</dbReference>
<dbReference type="RefSeq" id="WP_014702743.1">
    <property type="nucleotide sequence ID" value="NC_017856.1"/>
</dbReference>
<dbReference type="HOGENOM" id="CLU_1048931_0_0_6"/>
<name>I1YEF0_METFJ</name>
<gene>
    <name evidence="2" type="ordered locus">Q7C_112</name>
</gene>
<evidence type="ECO:0000256" key="1">
    <source>
        <dbReference type="SAM" id="MobiDB-lite"/>
    </source>
</evidence>
<dbReference type="STRING" id="754477.Q7C_112"/>
<feature type="region of interest" description="Disordered" evidence="1">
    <location>
        <begin position="93"/>
        <end position="113"/>
    </location>
</feature>
<proteinExistence type="predicted"/>
<evidence type="ECO:0000313" key="2">
    <source>
        <dbReference type="EMBL" id="AFJ01293.1"/>
    </source>
</evidence>
<dbReference type="PATRIC" id="fig|754477.3.peg.111"/>
<dbReference type="KEGG" id="mec:Q7C_112"/>
<keyword evidence="3" id="KW-1185">Reference proteome</keyword>
<reference evidence="2 3" key="1">
    <citation type="journal article" date="2012" name="J. Bacteriol.">
        <title>Complete genome sequences of Methylophaga sp. strain JAM1 and Methylophaga sp. strain JAM7.</title>
        <authorList>
            <person name="Villeneuve C."/>
            <person name="Martineau C."/>
            <person name="Mauffrey F."/>
            <person name="Villemur R."/>
        </authorList>
    </citation>
    <scope>NUCLEOTIDE SEQUENCE [LARGE SCALE GENOMIC DNA]</scope>
    <source>
        <strain evidence="2 3">JAM7</strain>
    </source>
</reference>
<dbReference type="AlphaFoldDB" id="I1YEF0"/>
<dbReference type="EMBL" id="CP003380">
    <property type="protein sequence ID" value="AFJ01293.1"/>
    <property type="molecule type" value="Genomic_DNA"/>
</dbReference>
<organism evidence="2 3">
    <name type="scientific">Methylophaga frappieri (strain ATCC BAA-2434 / DSM 25690 / JAM7)</name>
    <dbReference type="NCBI Taxonomy" id="754477"/>
    <lineage>
        <taxon>Bacteria</taxon>
        <taxon>Pseudomonadati</taxon>
        <taxon>Pseudomonadota</taxon>
        <taxon>Gammaproteobacteria</taxon>
        <taxon>Thiotrichales</taxon>
        <taxon>Piscirickettsiaceae</taxon>
        <taxon>Methylophaga</taxon>
    </lineage>
</organism>
<accession>I1YEF0</accession>